<organism evidence="1">
    <name type="scientific">viral metagenome</name>
    <dbReference type="NCBI Taxonomy" id="1070528"/>
    <lineage>
        <taxon>unclassified sequences</taxon>
        <taxon>metagenomes</taxon>
        <taxon>organismal metagenomes</taxon>
    </lineage>
</organism>
<proteinExistence type="predicted"/>
<protein>
    <submittedName>
        <fullName evidence="1">Uncharacterized protein</fullName>
    </submittedName>
</protein>
<reference evidence="1" key="1">
    <citation type="journal article" date="2020" name="Nature">
        <title>Giant virus diversity and host interactions through global metagenomics.</title>
        <authorList>
            <person name="Schulz F."/>
            <person name="Roux S."/>
            <person name="Paez-Espino D."/>
            <person name="Jungbluth S."/>
            <person name="Walsh D.A."/>
            <person name="Denef V.J."/>
            <person name="McMahon K.D."/>
            <person name="Konstantinidis K.T."/>
            <person name="Eloe-Fadrosh E.A."/>
            <person name="Kyrpides N.C."/>
            <person name="Woyke T."/>
        </authorList>
    </citation>
    <scope>NUCLEOTIDE SEQUENCE</scope>
    <source>
        <strain evidence="1">GVMAG-M-3300023184-89</strain>
    </source>
</reference>
<accession>A0A6C0II51</accession>
<dbReference type="AlphaFoldDB" id="A0A6C0II51"/>
<name>A0A6C0II51_9ZZZZ</name>
<sequence length="96" mass="11374">MTTYIEGYKTYINGNVIQDDLIKAKYDGKNMAIDIYDNGKRFFTTLNNQDISNILSKKAHALPLERRLMKDFAVRKTKRINKYKKNKKNKKKTLKR</sequence>
<evidence type="ECO:0000313" key="1">
    <source>
        <dbReference type="EMBL" id="QHT92911.1"/>
    </source>
</evidence>
<dbReference type="EMBL" id="MN740196">
    <property type="protein sequence ID" value="QHT92911.1"/>
    <property type="molecule type" value="Genomic_DNA"/>
</dbReference>